<sequence>MVLRALRPSVYWVCVQSETKRVFFTVSLGKRGTQPPRIRFPTGRNRSISMG</sequence>
<organism evidence="1 2">
    <name type="scientific">Celeribacter marinus</name>
    <dbReference type="NCBI Taxonomy" id="1397108"/>
    <lineage>
        <taxon>Bacteria</taxon>
        <taxon>Pseudomonadati</taxon>
        <taxon>Pseudomonadota</taxon>
        <taxon>Alphaproteobacteria</taxon>
        <taxon>Rhodobacterales</taxon>
        <taxon>Roseobacteraceae</taxon>
        <taxon>Celeribacter</taxon>
    </lineage>
</organism>
<name>A0A0P0A5T8_9RHOB</name>
<dbReference type="EMBL" id="CP012023">
    <property type="protein sequence ID" value="ALI55988.1"/>
    <property type="molecule type" value="Genomic_DNA"/>
</dbReference>
<keyword evidence="2" id="KW-1185">Reference proteome</keyword>
<dbReference type="AlphaFoldDB" id="A0A0P0A5T8"/>
<accession>A0A0P0A5T8</accession>
<dbReference type="Proteomes" id="UP000064920">
    <property type="component" value="Chromosome"/>
</dbReference>
<gene>
    <name evidence="1" type="ORF">IMCC12053_2041</name>
</gene>
<dbReference type="KEGG" id="cmar:IMCC12053_2041"/>
<evidence type="ECO:0000313" key="1">
    <source>
        <dbReference type="EMBL" id="ALI55988.1"/>
    </source>
</evidence>
<reference evidence="1 2" key="1">
    <citation type="submission" date="2015-05" db="EMBL/GenBank/DDBJ databases">
        <authorList>
            <person name="Wang D.B."/>
            <person name="Wang M."/>
        </authorList>
    </citation>
    <scope>NUCLEOTIDE SEQUENCE [LARGE SCALE GENOMIC DNA]</scope>
    <source>
        <strain evidence="1 2">IMCC 12053</strain>
    </source>
</reference>
<evidence type="ECO:0000313" key="2">
    <source>
        <dbReference type="Proteomes" id="UP000064920"/>
    </source>
</evidence>
<dbReference type="STRING" id="1397108.IMCC12053_2041"/>
<dbReference type="PATRIC" id="fig|1397108.4.peg.2087"/>
<protein>
    <submittedName>
        <fullName evidence="1">Uncharacterized protein</fullName>
    </submittedName>
</protein>
<proteinExistence type="predicted"/>